<feature type="domain" description="Metallo-beta-lactamase" evidence="1">
    <location>
        <begin position="55"/>
        <end position="273"/>
    </location>
</feature>
<dbReference type="Pfam" id="PF12706">
    <property type="entry name" value="Lactamase_B_2"/>
    <property type="match status" value="1"/>
</dbReference>
<dbReference type="InterPro" id="IPR001279">
    <property type="entry name" value="Metallo-B-lactamas"/>
</dbReference>
<name>A0A9W7D1N3_9STRA</name>
<sequence length="310" mass="34886">MEIVVLGCGTSSSVPSVRCLLTRDCKVCGEAQANPDSKNRRLNPSLLIRNLQTNTNVLVDCGKTFREAVLRIFPRIGVSAVHSVLLTHDHADACLGLDDLKEVLPVVDPVAEESYQIPPEPMKVHCNSDTSRSLRTRFPHLIEEPPPMLTESCLTKESLHWATKLELDVFKPWERFEAGGMEFLSLPVIHGAKYTSIGFEFGYELGVRVVYISDVSEFLEETRAYLNDACKPRIDVVIIDALYIVRHHNTPMSLLEVIERIKTIRPRVTLLTGMSHEFDFYAHSDVVAEMGEETGLRVAMAYDAMRLMFP</sequence>
<accession>A0A9W7D1N3</accession>
<evidence type="ECO:0000313" key="3">
    <source>
        <dbReference type="Proteomes" id="UP001165121"/>
    </source>
</evidence>
<dbReference type="AlphaFoldDB" id="A0A9W7D1N3"/>
<dbReference type="Gene3D" id="3.60.15.10">
    <property type="entry name" value="Ribonuclease Z/Hydroxyacylglutathione hydrolase-like"/>
    <property type="match status" value="1"/>
</dbReference>
<dbReference type="InterPro" id="IPR036866">
    <property type="entry name" value="RibonucZ/Hydroxyglut_hydro"/>
</dbReference>
<reference evidence="2" key="1">
    <citation type="submission" date="2023-04" db="EMBL/GenBank/DDBJ databases">
        <title>Phytophthora fragariaefolia NBRC 109709.</title>
        <authorList>
            <person name="Ichikawa N."/>
            <person name="Sato H."/>
            <person name="Tonouchi N."/>
        </authorList>
    </citation>
    <scope>NUCLEOTIDE SEQUENCE</scope>
    <source>
        <strain evidence="2">NBRC 109709</strain>
    </source>
</reference>
<comment type="caution">
    <text evidence="2">The sequence shown here is derived from an EMBL/GenBank/DDBJ whole genome shotgun (WGS) entry which is preliminary data.</text>
</comment>
<dbReference type="OrthoDB" id="341300at2759"/>
<dbReference type="SUPFAM" id="SSF56281">
    <property type="entry name" value="Metallo-hydrolase/oxidoreductase"/>
    <property type="match status" value="1"/>
</dbReference>
<dbReference type="Proteomes" id="UP001165121">
    <property type="component" value="Unassembled WGS sequence"/>
</dbReference>
<dbReference type="PANTHER" id="PTHR42663">
    <property type="entry name" value="HYDROLASE C777.06C-RELATED-RELATED"/>
    <property type="match status" value="1"/>
</dbReference>
<dbReference type="PANTHER" id="PTHR42663:SF6">
    <property type="entry name" value="HYDROLASE C777.06C-RELATED"/>
    <property type="match status" value="1"/>
</dbReference>
<gene>
    <name evidence="2" type="ORF">Pfra01_002250400</name>
</gene>
<dbReference type="CDD" id="cd16279">
    <property type="entry name" value="metallo-hydrolase-like_MBL-fold"/>
    <property type="match status" value="1"/>
</dbReference>
<proteinExistence type="predicted"/>
<dbReference type="EMBL" id="BSXT01003451">
    <property type="protein sequence ID" value="GMF54130.1"/>
    <property type="molecule type" value="Genomic_DNA"/>
</dbReference>
<organism evidence="2 3">
    <name type="scientific">Phytophthora fragariaefolia</name>
    <dbReference type="NCBI Taxonomy" id="1490495"/>
    <lineage>
        <taxon>Eukaryota</taxon>
        <taxon>Sar</taxon>
        <taxon>Stramenopiles</taxon>
        <taxon>Oomycota</taxon>
        <taxon>Peronosporomycetes</taxon>
        <taxon>Peronosporales</taxon>
        <taxon>Peronosporaceae</taxon>
        <taxon>Phytophthora</taxon>
    </lineage>
</organism>
<keyword evidence="3" id="KW-1185">Reference proteome</keyword>
<evidence type="ECO:0000259" key="1">
    <source>
        <dbReference type="Pfam" id="PF12706"/>
    </source>
</evidence>
<protein>
    <submittedName>
        <fullName evidence="2">Unnamed protein product</fullName>
    </submittedName>
</protein>
<evidence type="ECO:0000313" key="2">
    <source>
        <dbReference type="EMBL" id="GMF54130.1"/>
    </source>
</evidence>